<protein>
    <submittedName>
        <fullName evidence="2">Uncharacterized protein</fullName>
    </submittedName>
</protein>
<accession>A0A5B7CMI6</accession>
<evidence type="ECO:0000256" key="1">
    <source>
        <dbReference type="SAM" id="MobiDB-lite"/>
    </source>
</evidence>
<dbReference type="EMBL" id="VSRR010000093">
    <property type="protein sequence ID" value="MPC09924.1"/>
    <property type="molecule type" value="Genomic_DNA"/>
</dbReference>
<dbReference type="AlphaFoldDB" id="A0A5B7CMI6"/>
<evidence type="ECO:0000313" key="3">
    <source>
        <dbReference type="Proteomes" id="UP000324222"/>
    </source>
</evidence>
<feature type="compositionally biased region" description="Polar residues" evidence="1">
    <location>
        <begin position="1"/>
        <end position="15"/>
    </location>
</feature>
<name>A0A5B7CMI6_PORTR</name>
<proteinExistence type="predicted"/>
<keyword evidence="3" id="KW-1185">Reference proteome</keyword>
<feature type="region of interest" description="Disordered" evidence="1">
    <location>
        <begin position="1"/>
        <end position="31"/>
    </location>
</feature>
<sequence length="149" mass="16360">MISESSKTLEASNFASLHPVHPRDNKVPKALNRNKTSFNVLNLLESSQRVSCRRGTWWRATASLAHKSSQAVIFPVIHQEVAVLENETHGHTLMYHEHSGIPQGTTGCMHLEVAWPAGAATTLVLTGHLCSDGHRRTHISPLTRVSSLA</sequence>
<evidence type="ECO:0000313" key="2">
    <source>
        <dbReference type="EMBL" id="MPC09924.1"/>
    </source>
</evidence>
<gene>
    <name evidence="2" type="ORF">E2C01_002544</name>
</gene>
<organism evidence="2 3">
    <name type="scientific">Portunus trituberculatus</name>
    <name type="common">Swimming crab</name>
    <name type="synonym">Neptunus trituberculatus</name>
    <dbReference type="NCBI Taxonomy" id="210409"/>
    <lineage>
        <taxon>Eukaryota</taxon>
        <taxon>Metazoa</taxon>
        <taxon>Ecdysozoa</taxon>
        <taxon>Arthropoda</taxon>
        <taxon>Crustacea</taxon>
        <taxon>Multicrustacea</taxon>
        <taxon>Malacostraca</taxon>
        <taxon>Eumalacostraca</taxon>
        <taxon>Eucarida</taxon>
        <taxon>Decapoda</taxon>
        <taxon>Pleocyemata</taxon>
        <taxon>Brachyura</taxon>
        <taxon>Eubrachyura</taxon>
        <taxon>Portunoidea</taxon>
        <taxon>Portunidae</taxon>
        <taxon>Portuninae</taxon>
        <taxon>Portunus</taxon>
    </lineage>
</organism>
<comment type="caution">
    <text evidence="2">The sequence shown here is derived from an EMBL/GenBank/DDBJ whole genome shotgun (WGS) entry which is preliminary data.</text>
</comment>
<reference evidence="2 3" key="1">
    <citation type="submission" date="2019-05" db="EMBL/GenBank/DDBJ databases">
        <title>Another draft genome of Portunus trituberculatus and its Hox gene families provides insights of decapod evolution.</title>
        <authorList>
            <person name="Jeong J.-H."/>
            <person name="Song I."/>
            <person name="Kim S."/>
            <person name="Choi T."/>
            <person name="Kim D."/>
            <person name="Ryu S."/>
            <person name="Kim W."/>
        </authorList>
    </citation>
    <scope>NUCLEOTIDE SEQUENCE [LARGE SCALE GENOMIC DNA]</scope>
    <source>
        <tissue evidence="2">Muscle</tissue>
    </source>
</reference>
<dbReference type="Proteomes" id="UP000324222">
    <property type="component" value="Unassembled WGS sequence"/>
</dbReference>